<evidence type="ECO:0000313" key="2">
    <source>
        <dbReference type="WBParaSite" id="RSKR_0000374400.1"/>
    </source>
</evidence>
<dbReference type="WBParaSite" id="RSKR_0000374400.1">
    <property type="protein sequence ID" value="RSKR_0000374400.1"/>
    <property type="gene ID" value="RSKR_0000374400"/>
</dbReference>
<protein>
    <submittedName>
        <fullName evidence="2">Nuclear pore complex protein Nup98-Nup96</fullName>
    </submittedName>
</protein>
<name>A0AC35TRW7_9BILA</name>
<proteinExistence type="predicted"/>
<evidence type="ECO:0000313" key="1">
    <source>
        <dbReference type="Proteomes" id="UP000095286"/>
    </source>
</evidence>
<sequence length="1376" mass="146430">MFGRNTFSNTNTTPNAFGSSGAFGSQQGTGFGTQNAAPAAGGFFGSASRPTSVFGSNAQAPATGGGMFGSAAPQSSGGMFGSNTQTNTGSIFGSTNTQGTLGGGGMSGFGGTGTSIFGSSTNTQNTGGGMFGSSGFGTTTPVVGSTVKFEPKIEDDSMIRNGKTESIKTKIMCLTAMKEYETKCVEEIRVEDYKANRKTGTSTTSGFGVQAAPSTGGLFGSTNASSGSGLFGSPAAQQKPTSLFGSSQASSGTLFGSNANTGATGGMFGSNTAGTSSGSSLFGAKPAGTSLFGATQAAPSAFGSTQTGAFGSTQAPTTAFGAGASTSASASLFGNKPAFGATTGSSLFGSAAPAASNTFGAANNAFGFGSTNTAPAQPAATGGFGFGNTAAANTSGSSLFGAKPAAAAAPFSGFGAAPTNAFGTAAPATGLFGSTAPAKPSLFSAPAATGGSLFGTPSTNTGGGLFGSTQPPATNQLFGQQPALQSSFNQAPAAAPQVVHQSIVIGGDVNQTALQQALIDAQIAASPYGYSPLLQMSYKKEDKDKDGPLHSTTPLSIQRQNKFLASKTVQGDEVKLAPVNKSLACPVAQKSGNKSGLQYKSYFSPKVSNDSLVYKDKSMNRTNPLLMNLSSTSDMNNTSGNVSSIMNHSLTKSSSGRLGNLKKVDAHLVHNLLKPVTPGRDAERPETPVNVPTDSHHPLSHSTPHDANGIINNDRSAMSDGTNKTGSSFEHSRGEMPSVVENESMEEAKTHPAGIIMANPDYHMQPSLENLAKNVVNGRALIKKGLKISRQGYGSVFWPGSFELHDTNIDDVVLFRNREVTVYPDDECKPQLGQGLNRPAEISLEHVWPLDQESKAYITDVKKLEEMKFRDRLERVTLKNEGTFLDYKPSTGTWIFKVKHFSRYAFDDNDENDASVAKKPKLDKDNGNQIRTFAKDMANKRFDDQEMMMSEDCHESFYEEGEIMNLQENNISTSFHDFKNINDSSVCFGSKFEMEYSTVPKKMKMSELLECSELLFPNNHHAEQKVIQMETTLYEDEMNVIEQMETRTPKNKLPFIGTKESITQLAGPNFVDAALFMGNKTKSYLWKNSIFMNDSNTSLVQIDLVDGDQLEKSALVSKKLLAINRKFSSEANNGQIKKIKVPSKTSEVMNEYVATIKSAPGLDLTEEVSLYKLLLAYSDANNKKELLEEIKYWFSNEAASEGETRELKEYKLIFGYLCEGNTQKAVDTALDMNELSLAMALSSHGMNVRKDENACKLFLDQLTQTKLSGNYDIYLIKIYMILCGVYKQAYGRGKTIRWDDKLGWKKAFGLVLFYMNGKGSSVKTVLKDFIKNGSCSIEGNDISMAVLKVITGCEADLSTIIKPLLSFSKFEDYRLW</sequence>
<accession>A0AC35TRW7</accession>
<dbReference type="Proteomes" id="UP000095286">
    <property type="component" value="Unplaced"/>
</dbReference>
<reference evidence="2" key="1">
    <citation type="submission" date="2016-11" db="UniProtKB">
        <authorList>
            <consortium name="WormBaseParasite"/>
        </authorList>
    </citation>
    <scope>IDENTIFICATION</scope>
    <source>
        <strain evidence="2">KR3021</strain>
    </source>
</reference>
<organism evidence="1 2">
    <name type="scientific">Rhabditophanes sp. KR3021</name>
    <dbReference type="NCBI Taxonomy" id="114890"/>
    <lineage>
        <taxon>Eukaryota</taxon>
        <taxon>Metazoa</taxon>
        <taxon>Ecdysozoa</taxon>
        <taxon>Nematoda</taxon>
        <taxon>Chromadorea</taxon>
        <taxon>Rhabditida</taxon>
        <taxon>Tylenchina</taxon>
        <taxon>Panagrolaimomorpha</taxon>
        <taxon>Strongyloidoidea</taxon>
        <taxon>Alloionematidae</taxon>
        <taxon>Rhabditophanes</taxon>
    </lineage>
</organism>